<reference evidence="1 2" key="1">
    <citation type="submission" date="2018-07" db="EMBL/GenBank/DDBJ databases">
        <title>Section-level genome sequencing of Aspergillus section Nigri to investigate inter- and intra-species variation.</title>
        <authorList>
            <consortium name="DOE Joint Genome Institute"/>
            <person name="Vesth T.C."/>
            <person name="Nybo J.L."/>
            <person name="Theobald S."/>
            <person name="Frisvad J.C."/>
            <person name="Larsen T.O."/>
            <person name="Nielsen K.F."/>
            <person name="Hoof J.B."/>
            <person name="Brandl J."/>
            <person name="Salamov A."/>
            <person name="Riley R."/>
            <person name="Gladden J.M."/>
            <person name="Phatale P."/>
            <person name="Nielsen M.T."/>
            <person name="Lyhne E.K."/>
            <person name="Kogle M.E."/>
            <person name="Strasser K."/>
            <person name="McDonnell E."/>
            <person name="Barry K."/>
            <person name="Clum A."/>
            <person name="Chen C."/>
            <person name="Nolan M."/>
            <person name="Sandor L."/>
            <person name="Kuo A."/>
            <person name="Lipzen A."/>
            <person name="Hainaut M."/>
            <person name="Drula E."/>
            <person name="Tsang A."/>
            <person name="Magnuson J.K."/>
            <person name="Henrissat B."/>
            <person name="Wiebenga A."/>
            <person name="Simmons B.A."/>
            <person name="Makela M.R."/>
            <person name="De vries R.P."/>
            <person name="Grigoriev I.V."/>
            <person name="Mortensen U.H."/>
            <person name="Baker S.E."/>
            <person name="Andersen M.R."/>
        </authorList>
    </citation>
    <scope>NUCLEOTIDE SEQUENCE [LARGE SCALE GENOMIC DNA]</scope>
    <source>
        <strain evidence="1 2">ATCC 13496</strain>
    </source>
</reference>
<organism evidence="1 2">
    <name type="scientific">Aspergillus niger ATCC 13496</name>
    <dbReference type="NCBI Taxonomy" id="1353008"/>
    <lineage>
        <taxon>Eukaryota</taxon>
        <taxon>Fungi</taxon>
        <taxon>Dikarya</taxon>
        <taxon>Ascomycota</taxon>
        <taxon>Pezizomycotina</taxon>
        <taxon>Eurotiomycetes</taxon>
        <taxon>Eurotiomycetidae</taxon>
        <taxon>Eurotiales</taxon>
        <taxon>Aspergillaceae</taxon>
        <taxon>Aspergillus</taxon>
        <taxon>Aspergillus subgen. Circumdati</taxon>
    </lineage>
</organism>
<dbReference type="Proteomes" id="UP000253845">
    <property type="component" value="Unassembled WGS sequence"/>
</dbReference>
<accession>A0A370BEN4</accession>
<evidence type="ECO:0000313" key="1">
    <source>
        <dbReference type="EMBL" id="RDH14003.1"/>
    </source>
</evidence>
<protein>
    <submittedName>
        <fullName evidence="1">Uncharacterized protein</fullName>
    </submittedName>
</protein>
<sequence>MTLKVQIYRIPIPFQISAMTPEAPPTYLKAGLSSESRIIALSGPMKKTPHLIIQRSIRMGSESNPASALRVHAIEEGTKRREETYWKANLAKQHPLITVWMSRWPQILVTIVTFGVYSGSKSLHQFRRQQCISFRAAFNSNLPVFTELDWQERIFGRLSQVLLCDTPLTRSEECDAVNVAR</sequence>
<dbReference type="AlphaFoldDB" id="A0A370BEN4"/>
<gene>
    <name evidence="1" type="ORF">M747DRAFT_291186</name>
</gene>
<dbReference type="EMBL" id="KZ851990">
    <property type="protein sequence ID" value="RDH14003.1"/>
    <property type="molecule type" value="Genomic_DNA"/>
</dbReference>
<dbReference type="VEuPathDB" id="FungiDB:M747DRAFT_291186"/>
<name>A0A370BEN4_ASPNG</name>
<proteinExistence type="predicted"/>
<evidence type="ECO:0000313" key="2">
    <source>
        <dbReference type="Proteomes" id="UP000253845"/>
    </source>
</evidence>